<accession>U7D6L8</accession>
<organism evidence="2 3">
    <name type="scientific">Chitinivibrio alkaliphilus ACht1</name>
    <dbReference type="NCBI Taxonomy" id="1313304"/>
    <lineage>
        <taxon>Bacteria</taxon>
        <taxon>Pseudomonadati</taxon>
        <taxon>Fibrobacterota</taxon>
        <taxon>Chitinivibrionia</taxon>
        <taxon>Chitinivibrionales</taxon>
        <taxon>Chitinivibrionaceae</taxon>
        <taxon>Chitinivibrio</taxon>
    </lineage>
</organism>
<comment type="caution">
    <text evidence="2">The sequence shown here is derived from an EMBL/GenBank/DDBJ whole genome shotgun (WGS) entry which is preliminary data.</text>
</comment>
<dbReference type="AlphaFoldDB" id="U7D6L8"/>
<sequence>MKYGKTVILSLLALSLFTLFSGCGPRKEKEEITVLIRMLDAQKRFFENEIVPRFEDRYNVKVNIADFRNAADLRRILELDQNRNEISLVKAPFEITQQLVEEGYIHRLSDIETDPAYLEQDMRVYHPLAKELGTQKGNYYYIPRKLETRILFYRKSKVEDAYSKFDDYRAEIDSVLQEANGFGLPREYELSKDPSDWDFYDLFTVGYIWANEEYYGRRTGRIAHRGDRYEGTALFFVDRAYQLGATRDDIISMSGDAVDETYLWEKVFIDMGIYNPGIWNNRWRGNDIYTGIQDGNVFLAYMQQIDCFNIHGWEEDPGMQSFLEDPSDMGVAVVPKGVSFTLNEDGTPRFEGSRRITVGGWWWGVPTSSPNADMGYQLAKFITNRGVHVNESAQFGMIPVRRDILFNIAETYDMGWVGDIYRTSIEQLQFQITDSITTVPRIREYSDIGYTYIDAWNSFIDGANQNVGYTAENIREALNDGYVQRIEALFEE</sequence>
<proteinExistence type="predicted"/>
<evidence type="ECO:0000313" key="2">
    <source>
        <dbReference type="EMBL" id="ERP31583.1"/>
    </source>
</evidence>
<evidence type="ECO:0000256" key="1">
    <source>
        <dbReference type="SAM" id="SignalP"/>
    </source>
</evidence>
<reference evidence="2 3" key="1">
    <citation type="journal article" date="2013" name="Environ. Microbiol.">
        <title>Genome analysis of Chitinivibrio alkaliphilus gen. nov., sp. nov., a novel extremely haloalkaliphilic anaerobic chitinolytic bacterium from the candidate phylum Termite Group 3.</title>
        <authorList>
            <person name="Sorokin D.Y."/>
            <person name="Gumerov V.M."/>
            <person name="Rakitin A.L."/>
            <person name="Beletsky A.V."/>
            <person name="Damste J.S."/>
            <person name="Muyzer G."/>
            <person name="Mardanov A.V."/>
            <person name="Ravin N.V."/>
        </authorList>
    </citation>
    <scope>NUCLEOTIDE SEQUENCE [LARGE SCALE GENOMIC DNA]</scope>
    <source>
        <strain evidence="2 3">ACht1</strain>
    </source>
</reference>
<evidence type="ECO:0000313" key="3">
    <source>
        <dbReference type="Proteomes" id="UP000017148"/>
    </source>
</evidence>
<dbReference type="SUPFAM" id="SSF53850">
    <property type="entry name" value="Periplasmic binding protein-like II"/>
    <property type="match status" value="1"/>
</dbReference>
<dbReference type="OrthoDB" id="9812682at2"/>
<name>U7D6L8_9BACT</name>
<dbReference type="Gene3D" id="3.40.190.10">
    <property type="entry name" value="Periplasmic binding protein-like II"/>
    <property type="match status" value="1"/>
</dbReference>
<feature type="chain" id="PRO_5004679042" evidence="1">
    <location>
        <begin position="22"/>
        <end position="492"/>
    </location>
</feature>
<dbReference type="STRING" id="1313304.CALK_1446"/>
<feature type="signal peptide" evidence="1">
    <location>
        <begin position="1"/>
        <end position="21"/>
    </location>
</feature>
<keyword evidence="1" id="KW-0732">Signal</keyword>
<dbReference type="Proteomes" id="UP000017148">
    <property type="component" value="Unassembled WGS sequence"/>
</dbReference>
<keyword evidence="3" id="KW-1185">Reference proteome</keyword>
<protein>
    <submittedName>
        <fullName evidence="2">ABC-type transport system, substrat-binding component</fullName>
    </submittedName>
</protein>
<gene>
    <name evidence="2" type="ORF">CALK_1446</name>
</gene>
<dbReference type="PROSITE" id="PS51257">
    <property type="entry name" value="PROKAR_LIPOPROTEIN"/>
    <property type="match status" value="1"/>
</dbReference>
<dbReference type="RefSeq" id="WP_022636902.1">
    <property type="nucleotide sequence ID" value="NZ_ASJR01000011.1"/>
</dbReference>
<dbReference type="EMBL" id="ASJR01000011">
    <property type="protein sequence ID" value="ERP31583.1"/>
    <property type="molecule type" value="Genomic_DNA"/>
</dbReference>